<sequence length="46" mass="5387">SRLLWTEKTDNYTVQQRGQWREQAACRLPKTLRYTDSRGTSPPPPP</sequence>
<dbReference type="AlphaFoldDB" id="A0A1A8AVE1"/>
<evidence type="ECO:0000313" key="2">
    <source>
        <dbReference type="EMBL" id="SBP58999.1"/>
    </source>
</evidence>
<feature type="non-terminal residue" evidence="2">
    <location>
        <position position="1"/>
    </location>
</feature>
<reference evidence="2" key="1">
    <citation type="submission" date="2016-05" db="EMBL/GenBank/DDBJ databases">
        <authorList>
            <person name="Lavstsen T."/>
            <person name="Jespersen J.S."/>
        </authorList>
    </citation>
    <scope>NUCLEOTIDE SEQUENCE</scope>
    <source>
        <tissue evidence="2">Brain</tissue>
    </source>
</reference>
<feature type="region of interest" description="Disordered" evidence="1">
    <location>
        <begin position="24"/>
        <end position="46"/>
    </location>
</feature>
<evidence type="ECO:0000256" key="1">
    <source>
        <dbReference type="SAM" id="MobiDB-lite"/>
    </source>
</evidence>
<proteinExistence type="predicted"/>
<reference evidence="2" key="2">
    <citation type="submission" date="2016-06" db="EMBL/GenBank/DDBJ databases">
        <title>The genome of a short-lived fish provides insights into sex chromosome evolution and the genetic control of aging.</title>
        <authorList>
            <person name="Reichwald K."/>
            <person name="Felder M."/>
            <person name="Petzold A."/>
            <person name="Koch P."/>
            <person name="Groth M."/>
            <person name="Platzer M."/>
        </authorList>
    </citation>
    <scope>NUCLEOTIDE SEQUENCE</scope>
    <source>
        <tissue evidence="2">Brain</tissue>
    </source>
</reference>
<organism evidence="2">
    <name type="scientific">Nothobranchius furzeri</name>
    <name type="common">Turquoise killifish</name>
    <dbReference type="NCBI Taxonomy" id="105023"/>
    <lineage>
        <taxon>Eukaryota</taxon>
        <taxon>Metazoa</taxon>
        <taxon>Chordata</taxon>
        <taxon>Craniata</taxon>
        <taxon>Vertebrata</taxon>
        <taxon>Euteleostomi</taxon>
        <taxon>Actinopterygii</taxon>
        <taxon>Neopterygii</taxon>
        <taxon>Teleostei</taxon>
        <taxon>Neoteleostei</taxon>
        <taxon>Acanthomorphata</taxon>
        <taxon>Ovalentaria</taxon>
        <taxon>Atherinomorphae</taxon>
        <taxon>Cyprinodontiformes</taxon>
        <taxon>Nothobranchiidae</taxon>
        <taxon>Nothobranchius</taxon>
    </lineage>
</organism>
<dbReference type="EMBL" id="HADY01020514">
    <property type="protein sequence ID" value="SBP58999.1"/>
    <property type="molecule type" value="Transcribed_RNA"/>
</dbReference>
<gene>
    <name evidence="2" type="primary">Nfu_g_1_005783</name>
</gene>
<accession>A0A1A8AVE1</accession>
<protein>
    <submittedName>
        <fullName evidence="2">Uncharacterized protein</fullName>
    </submittedName>
</protein>
<name>A0A1A8AVE1_NOTFU</name>